<dbReference type="GO" id="GO:0005886">
    <property type="term" value="C:plasma membrane"/>
    <property type="evidence" value="ECO:0007669"/>
    <property type="project" value="TreeGrafter"/>
</dbReference>
<keyword evidence="5" id="KW-0378">Hydrolase</keyword>
<dbReference type="AlphaFoldDB" id="A0A9P6UEB9"/>
<feature type="domain" description="Peptidase M13 C-terminal" evidence="8">
    <location>
        <begin position="398"/>
        <end position="503"/>
    </location>
</feature>
<gene>
    <name evidence="10" type="ORF">BGZ97_009084</name>
</gene>
<reference evidence="10" key="1">
    <citation type="journal article" date="2020" name="Fungal Divers.">
        <title>Resolving the Mortierellaceae phylogeny through synthesis of multi-gene phylogenetics and phylogenomics.</title>
        <authorList>
            <person name="Vandepol N."/>
            <person name="Liber J."/>
            <person name="Desiro A."/>
            <person name="Na H."/>
            <person name="Kennedy M."/>
            <person name="Barry K."/>
            <person name="Grigoriev I.V."/>
            <person name="Miller A.N."/>
            <person name="O'Donnell K."/>
            <person name="Stajich J.E."/>
            <person name="Bonito G."/>
        </authorList>
    </citation>
    <scope>NUCLEOTIDE SEQUENCE</scope>
    <source>
        <strain evidence="10">NVP60</strain>
    </source>
</reference>
<evidence type="ECO:0000256" key="1">
    <source>
        <dbReference type="ARBA" id="ARBA00001947"/>
    </source>
</evidence>
<feature type="domain" description="Peptidase M13 N-terminal" evidence="9">
    <location>
        <begin position="1"/>
        <end position="334"/>
    </location>
</feature>
<dbReference type="InterPro" id="IPR008753">
    <property type="entry name" value="Peptidase_M13_N"/>
</dbReference>
<dbReference type="InterPro" id="IPR024079">
    <property type="entry name" value="MetalloPept_cat_dom_sf"/>
</dbReference>
<name>A0A9P6UEB9_9FUNG</name>
<dbReference type="GO" id="GO:0004222">
    <property type="term" value="F:metalloendopeptidase activity"/>
    <property type="evidence" value="ECO:0007669"/>
    <property type="project" value="InterPro"/>
</dbReference>
<keyword evidence="7" id="KW-0482">Metalloprotease</keyword>
<evidence type="ECO:0000259" key="9">
    <source>
        <dbReference type="Pfam" id="PF05649"/>
    </source>
</evidence>
<comment type="caution">
    <text evidence="10">The sequence shown here is derived from an EMBL/GenBank/DDBJ whole genome shotgun (WGS) entry which is preliminary data.</text>
</comment>
<organism evidence="10 11">
    <name type="scientific">Linnemannia gamsii</name>
    <dbReference type="NCBI Taxonomy" id="64522"/>
    <lineage>
        <taxon>Eukaryota</taxon>
        <taxon>Fungi</taxon>
        <taxon>Fungi incertae sedis</taxon>
        <taxon>Mucoromycota</taxon>
        <taxon>Mortierellomycotina</taxon>
        <taxon>Mortierellomycetes</taxon>
        <taxon>Mortierellales</taxon>
        <taxon>Mortierellaceae</taxon>
        <taxon>Linnemannia</taxon>
    </lineage>
</organism>
<dbReference type="CDD" id="cd08662">
    <property type="entry name" value="M13"/>
    <property type="match status" value="1"/>
</dbReference>
<dbReference type="InterPro" id="IPR000718">
    <property type="entry name" value="Peptidase_M13"/>
</dbReference>
<evidence type="ECO:0000313" key="11">
    <source>
        <dbReference type="Proteomes" id="UP000823405"/>
    </source>
</evidence>
<dbReference type="PROSITE" id="PS51885">
    <property type="entry name" value="NEPRILYSIN"/>
    <property type="match status" value="1"/>
</dbReference>
<evidence type="ECO:0000256" key="6">
    <source>
        <dbReference type="ARBA" id="ARBA00022833"/>
    </source>
</evidence>
<dbReference type="GO" id="GO:0016485">
    <property type="term" value="P:protein processing"/>
    <property type="evidence" value="ECO:0007669"/>
    <property type="project" value="TreeGrafter"/>
</dbReference>
<protein>
    <submittedName>
        <fullName evidence="10">Uncharacterized protein</fullName>
    </submittedName>
</protein>
<accession>A0A9P6UEB9</accession>
<dbReference type="PANTHER" id="PTHR11733:SF167">
    <property type="entry name" value="FI17812P1-RELATED"/>
    <property type="match status" value="1"/>
</dbReference>
<dbReference type="Pfam" id="PF01431">
    <property type="entry name" value="Peptidase_M13"/>
    <property type="match status" value="1"/>
</dbReference>
<dbReference type="Gene3D" id="1.10.1380.10">
    <property type="entry name" value="Neutral endopeptidase , domain2"/>
    <property type="match status" value="1"/>
</dbReference>
<feature type="non-terminal residue" evidence="10">
    <location>
        <position position="512"/>
    </location>
</feature>
<dbReference type="Gene3D" id="3.40.390.10">
    <property type="entry name" value="Collagenase (Catalytic Domain)"/>
    <property type="match status" value="1"/>
</dbReference>
<sequence length="512" mass="56918">MDEASILKTGRKPLLDSLQTIAQSFPASGSPASKAILSKALGQMLKSGSPKSSLLSLNVNSDQDEPLVNILSINESGLGMDAEDYEDAATVSKYTGTVALMFQVVFGEEDVANRTEPLTDKDVDKKWSDAAKEVVDFEVQLASTRTNSSDLYDPAKSYNPRTIEQLNGLTPSSIDWSVMLQEALPAGVNYTRPFIVTSLDYLTKLDVLLQKTPAKTLQLYFSWVRTQGISQYLASPYRQPLDVFNSGLKGIPLDSKTERWKTCVSAVTSNLGHMVGHYYVQTAFKGNSRQEVIKLMENVLLSYERTFPTLSWLDKITREGALKKLKAIVQTVGYSTVNPDVASFASLEAYYKDYTIEGGDYIGNRFRHNAWDAKKEFEKLEKKTDRLTMDGMFPTEVNAYYSPTFNTINFPAGILQGVFFGVDYPEYVNYGGIGAVGGHEIGWWTNETAQAFVEKSQCFVEQYGNFTVQGPDGKEHNVNGELTLGENLADNGGLRMAFKIWQSRFKSDSYGR</sequence>
<dbReference type="InterPro" id="IPR042089">
    <property type="entry name" value="Peptidase_M13_dom_2"/>
</dbReference>
<evidence type="ECO:0000256" key="3">
    <source>
        <dbReference type="ARBA" id="ARBA00022670"/>
    </source>
</evidence>
<keyword evidence="4" id="KW-0479">Metal-binding</keyword>
<dbReference type="Proteomes" id="UP000823405">
    <property type="component" value="Unassembled WGS sequence"/>
</dbReference>
<dbReference type="EMBL" id="JAAAIN010004287">
    <property type="protein sequence ID" value="KAG0282187.1"/>
    <property type="molecule type" value="Genomic_DNA"/>
</dbReference>
<keyword evidence="11" id="KW-1185">Reference proteome</keyword>
<keyword evidence="6" id="KW-0862">Zinc</keyword>
<evidence type="ECO:0000313" key="10">
    <source>
        <dbReference type="EMBL" id="KAG0282187.1"/>
    </source>
</evidence>
<keyword evidence="3" id="KW-0645">Protease</keyword>
<evidence type="ECO:0000256" key="5">
    <source>
        <dbReference type="ARBA" id="ARBA00022801"/>
    </source>
</evidence>
<comment type="similarity">
    <text evidence="2">Belongs to the peptidase M13 family.</text>
</comment>
<evidence type="ECO:0000256" key="7">
    <source>
        <dbReference type="ARBA" id="ARBA00023049"/>
    </source>
</evidence>
<evidence type="ECO:0000256" key="2">
    <source>
        <dbReference type="ARBA" id="ARBA00007357"/>
    </source>
</evidence>
<proteinExistence type="inferred from homology"/>
<evidence type="ECO:0000259" key="8">
    <source>
        <dbReference type="Pfam" id="PF01431"/>
    </source>
</evidence>
<dbReference type="OrthoDB" id="6475849at2759"/>
<dbReference type="SUPFAM" id="SSF55486">
    <property type="entry name" value="Metalloproteases ('zincins'), catalytic domain"/>
    <property type="match status" value="1"/>
</dbReference>
<dbReference type="PRINTS" id="PR00786">
    <property type="entry name" value="NEPRILYSIN"/>
</dbReference>
<dbReference type="GO" id="GO:0046872">
    <property type="term" value="F:metal ion binding"/>
    <property type="evidence" value="ECO:0007669"/>
    <property type="project" value="UniProtKB-KW"/>
</dbReference>
<comment type="cofactor">
    <cofactor evidence="1">
        <name>Zn(2+)</name>
        <dbReference type="ChEBI" id="CHEBI:29105"/>
    </cofactor>
</comment>
<dbReference type="Pfam" id="PF05649">
    <property type="entry name" value="Peptidase_M13_N"/>
    <property type="match status" value="1"/>
</dbReference>
<dbReference type="InterPro" id="IPR018497">
    <property type="entry name" value="Peptidase_M13_C"/>
</dbReference>
<evidence type="ECO:0000256" key="4">
    <source>
        <dbReference type="ARBA" id="ARBA00022723"/>
    </source>
</evidence>
<dbReference type="PANTHER" id="PTHR11733">
    <property type="entry name" value="ZINC METALLOPROTEASE FAMILY M13 NEPRILYSIN-RELATED"/>
    <property type="match status" value="1"/>
</dbReference>